<dbReference type="RefSeq" id="WP_150129168.1">
    <property type="nucleotide sequence ID" value="NZ_AP017315.1"/>
</dbReference>
<dbReference type="OrthoDB" id="5124052at2"/>
<organism evidence="2 3">
    <name type="scientific">Microcella alkaliphila</name>
    <dbReference type="NCBI Taxonomy" id="279828"/>
    <lineage>
        <taxon>Bacteria</taxon>
        <taxon>Bacillati</taxon>
        <taxon>Actinomycetota</taxon>
        <taxon>Actinomycetes</taxon>
        <taxon>Micrococcales</taxon>
        <taxon>Microbacteriaceae</taxon>
        <taxon>Microcella</taxon>
    </lineage>
</organism>
<evidence type="ECO:0000256" key="1">
    <source>
        <dbReference type="SAM" id="Phobius"/>
    </source>
</evidence>
<reference evidence="3" key="1">
    <citation type="submission" date="2015-12" db="EMBL/GenBank/DDBJ databases">
        <authorList>
            <person name="Shamseldin A."/>
            <person name="Moawad H."/>
            <person name="Abd El-Rahim W.M."/>
            <person name="Sadowsky M.J."/>
        </authorList>
    </citation>
    <scope>NUCLEOTIDE SEQUENCE [LARGE SCALE GENOMIC DNA]</scope>
    <source>
        <strain evidence="3">JAM AC0309</strain>
    </source>
</reference>
<feature type="transmembrane region" description="Helical" evidence="1">
    <location>
        <begin position="175"/>
        <end position="196"/>
    </location>
</feature>
<keyword evidence="2" id="KW-0645">Protease</keyword>
<dbReference type="KEGG" id="malk:MalAC0309_0594"/>
<keyword evidence="2" id="KW-0378">Hydrolase</keyword>
<keyword evidence="1" id="KW-0812">Transmembrane</keyword>
<feature type="transmembrane region" description="Helical" evidence="1">
    <location>
        <begin position="63"/>
        <end position="82"/>
    </location>
</feature>
<keyword evidence="1" id="KW-1133">Transmembrane helix</keyword>
<keyword evidence="1" id="KW-0472">Membrane</keyword>
<name>A0A0U4WUA1_9MICO</name>
<proteinExistence type="predicted"/>
<dbReference type="Proteomes" id="UP000218965">
    <property type="component" value="Chromosome"/>
</dbReference>
<keyword evidence="2" id="KW-0121">Carboxypeptidase</keyword>
<protein>
    <submittedName>
        <fullName evidence="2">Thermostable carboxypeptidase</fullName>
    </submittedName>
</protein>
<accession>A0A0U4WUA1</accession>
<evidence type="ECO:0000313" key="2">
    <source>
        <dbReference type="EMBL" id="BAU31466.1"/>
    </source>
</evidence>
<gene>
    <name evidence="2" type="ORF">MalAC0309_0594</name>
</gene>
<evidence type="ECO:0000313" key="3">
    <source>
        <dbReference type="Proteomes" id="UP000218965"/>
    </source>
</evidence>
<feature type="transmembrane region" description="Helical" evidence="1">
    <location>
        <begin position="94"/>
        <end position="113"/>
    </location>
</feature>
<dbReference type="GO" id="GO:0004180">
    <property type="term" value="F:carboxypeptidase activity"/>
    <property type="evidence" value="ECO:0007669"/>
    <property type="project" value="UniProtKB-KW"/>
</dbReference>
<reference evidence="2 3" key="2">
    <citation type="submission" date="2016-01" db="EMBL/GenBank/DDBJ databases">
        <title>Microcella alkaliphila JAM AC0309 whole genome shotgun sequence.</title>
        <authorList>
            <person name="Kurata A."/>
            <person name="Hirose Y."/>
            <person name="Kishimoto N."/>
            <person name="Kobayashi T."/>
        </authorList>
    </citation>
    <scope>NUCLEOTIDE SEQUENCE [LARGE SCALE GENOMIC DNA]</scope>
    <source>
        <strain evidence="2 3">JAM AC0309</strain>
    </source>
</reference>
<sequence length="399" mass="42754">MTATPTTVIGPLATRPHPWRMRMESVDPLSAAAARPLTVVIAVSMVVLAILDSVTKAEQVTSFPFLVATFVILVAAMVFLVDRTRLSRPGWSRASALVLQGLLVLLMISAALATWGGNVAVRDDWAPLVVALTLFALTSYRSPAELAIWTGVHTGVAAVLGLLESPFAQTPLPAPLFAISGSVVILIIGSAAVGYARSMNGSVLSWEKRAWRRAESFAREARGGVARSVRQQQISRAGRDAMPVLDRVVERGEVTTADRDEAAERAASIRRTLVDAVQRSWSRELVDELIARRPELAPTVTIEDPADAGRAGTLEERTLIRAMLSAVMDAVGTVRIDLAIAPPAAGRGLSVRITALSERPAEEVRDDLAPLIAAVRGLARRCVAVERDGALVLEFEYGH</sequence>
<dbReference type="EMBL" id="AP017315">
    <property type="protein sequence ID" value="BAU31466.1"/>
    <property type="molecule type" value="Genomic_DNA"/>
</dbReference>
<dbReference type="AlphaFoldDB" id="A0A0U4WUA1"/>
<feature type="transmembrane region" description="Helical" evidence="1">
    <location>
        <begin position="29"/>
        <end position="51"/>
    </location>
</feature>